<feature type="binding site" evidence="6">
    <location>
        <position position="159"/>
    </location>
    <ligand>
        <name>acetyl-CoA</name>
        <dbReference type="ChEBI" id="CHEBI:57288"/>
    </ligand>
</feature>
<dbReference type="PANTHER" id="PTHR43300">
    <property type="entry name" value="ACETYLTRANSFERASE"/>
    <property type="match status" value="1"/>
</dbReference>
<sequence length="206" mass="21597">METKVTLFGASGHCKVIIDILHTNRVTVALIVDDNPLTTCIVGQKVVHSSAVDFNHLNPLILSIGNNSTRKMLSEKFKGPFARAIHSKAIVSNYATIGEGTVIMAGAIVNPDATIGKHCIINTGAVIEHDCIIRDFAHISPNAALAGGVEVGEGSQIGIGASVIQGIKIGNWVTIGAGTVLVKDVPDFAVVVGIPGKIIKYNKEND</sequence>
<dbReference type="CDD" id="cd03360">
    <property type="entry name" value="LbH_AT_putative"/>
    <property type="match status" value="1"/>
</dbReference>
<reference evidence="8 9" key="1">
    <citation type="submission" date="2018-04" db="EMBL/GenBank/DDBJ databases">
        <title>Flavobacterium sp. nov., isolated from glacier ice.</title>
        <authorList>
            <person name="Liu Q."/>
            <person name="Xin Y.-H."/>
        </authorList>
    </citation>
    <scope>NUCLEOTIDE SEQUENCE [LARGE SCALE GENOMIC DNA]</scope>
    <source>
        <strain evidence="8 9">RB1R5</strain>
    </source>
</reference>
<protein>
    <submittedName>
        <fullName evidence="8">Acetyltransferase</fullName>
    </submittedName>
</protein>
<evidence type="ECO:0000256" key="1">
    <source>
        <dbReference type="ARBA" id="ARBA00007274"/>
    </source>
</evidence>
<feature type="binding site" evidence="6">
    <location>
        <begin position="11"/>
        <end position="13"/>
    </location>
    <ligand>
        <name>substrate</name>
    </ligand>
</feature>
<keyword evidence="4" id="KW-0012">Acyltransferase</keyword>
<dbReference type="Proteomes" id="UP000245449">
    <property type="component" value="Unassembled WGS sequence"/>
</dbReference>
<dbReference type="Gene3D" id="3.40.50.20">
    <property type="match status" value="1"/>
</dbReference>
<feature type="site" description="Increases basicity of active site His" evidence="5">
    <location>
        <position position="130"/>
    </location>
</feature>
<feature type="domain" description="PglD N-terminal" evidence="7">
    <location>
        <begin position="4"/>
        <end position="76"/>
    </location>
</feature>
<dbReference type="InterPro" id="IPR001451">
    <property type="entry name" value="Hexapep"/>
</dbReference>
<evidence type="ECO:0000259" key="7">
    <source>
        <dbReference type="Pfam" id="PF17836"/>
    </source>
</evidence>
<dbReference type="InterPro" id="IPR050179">
    <property type="entry name" value="Trans_hexapeptide_repeat"/>
</dbReference>
<dbReference type="InterPro" id="IPR020019">
    <property type="entry name" value="AcTrfase_PglD-like"/>
</dbReference>
<dbReference type="PROSITE" id="PS00101">
    <property type="entry name" value="HEXAPEP_TRANSFERASES"/>
    <property type="match status" value="1"/>
</dbReference>
<dbReference type="Pfam" id="PF17836">
    <property type="entry name" value="PglD_N"/>
    <property type="match status" value="1"/>
</dbReference>
<feature type="active site" description="Proton acceptor" evidence="5">
    <location>
        <position position="129"/>
    </location>
</feature>
<evidence type="ECO:0000256" key="3">
    <source>
        <dbReference type="ARBA" id="ARBA00022737"/>
    </source>
</evidence>
<dbReference type="SUPFAM" id="SSF51161">
    <property type="entry name" value="Trimeric LpxA-like enzymes"/>
    <property type="match status" value="1"/>
</dbReference>
<dbReference type="InterPro" id="IPR011004">
    <property type="entry name" value="Trimer_LpxA-like_sf"/>
</dbReference>
<accession>A0A2U1JGG7</accession>
<comment type="similarity">
    <text evidence="1">Belongs to the transferase hexapeptide repeat family.</text>
</comment>
<dbReference type="OrthoDB" id="9794407at2"/>
<proteinExistence type="inferred from homology"/>
<keyword evidence="9" id="KW-1185">Reference proteome</keyword>
<dbReference type="InterPro" id="IPR041561">
    <property type="entry name" value="PglD_N"/>
</dbReference>
<dbReference type="GO" id="GO:0016746">
    <property type="term" value="F:acyltransferase activity"/>
    <property type="evidence" value="ECO:0007669"/>
    <property type="project" value="UniProtKB-KW"/>
</dbReference>
<evidence type="ECO:0000256" key="5">
    <source>
        <dbReference type="PIRSR" id="PIRSR620019-1"/>
    </source>
</evidence>
<evidence type="ECO:0000256" key="4">
    <source>
        <dbReference type="ARBA" id="ARBA00023315"/>
    </source>
</evidence>
<name>A0A2U1JGG7_9FLAO</name>
<evidence type="ECO:0000313" key="8">
    <source>
        <dbReference type="EMBL" id="PWA04028.1"/>
    </source>
</evidence>
<dbReference type="Gene3D" id="2.160.10.10">
    <property type="entry name" value="Hexapeptide repeat proteins"/>
    <property type="match status" value="1"/>
</dbReference>
<feature type="binding site" evidence="6">
    <location>
        <position position="65"/>
    </location>
    <ligand>
        <name>substrate</name>
    </ligand>
</feature>
<dbReference type="AlphaFoldDB" id="A0A2U1JGG7"/>
<keyword evidence="2 8" id="KW-0808">Transferase</keyword>
<comment type="caution">
    <text evidence="8">The sequence shown here is derived from an EMBL/GenBank/DDBJ whole genome shotgun (WGS) entry which is preliminary data.</text>
</comment>
<keyword evidence="3" id="KW-0677">Repeat</keyword>
<organism evidence="8 9">
    <name type="scientific">Flavobacterium psychrotolerans</name>
    <dbReference type="NCBI Taxonomy" id="2169410"/>
    <lineage>
        <taxon>Bacteria</taxon>
        <taxon>Pseudomonadati</taxon>
        <taxon>Bacteroidota</taxon>
        <taxon>Flavobacteriia</taxon>
        <taxon>Flavobacteriales</taxon>
        <taxon>Flavobacteriaceae</taxon>
        <taxon>Flavobacterium</taxon>
    </lineage>
</organism>
<dbReference type="Pfam" id="PF00132">
    <property type="entry name" value="Hexapep"/>
    <property type="match status" value="2"/>
</dbReference>
<gene>
    <name evidence="8" type="ORF">DB895_13045</name>
</gene>
<dbReference type="EMBL" id="QCZI01000021">
    <property type="protein sequence ID" value="PWA04028.1"/>
    <property type="molecule type" value="Genomic_DNA"/>
</dbReference>
<dbReference type="NCBIfam" id="TIGR03570">
    <property type="entry name" value="NeuD_NnaD"/>
    <property type="match status" value="1"/>
</dbReference>
<dbReference type="RefSeq" id="WP_116725812.1">
    <property type="nucleotide sequence ID" value="NZ_QCZI01000021.1"/>
</dbReference>
<dbReference type="PANTHER" id="PTHR43300:SF7">
    <property type="entry name" value="UDP-N-ACETYLBACILLOSAMINE N-ACETYLTRANSFERASE"/>
    <property type="match status" value="1"/>
</dbReference>
<dbReference type="InterPro" id="IPR018357">
    <property type="entry name" value="Hexapep_transf_CS"/>
</dbReference>
<evidence type="ECO:0000256" key="2">
    <source>
        <dbReference type="ARBA" id="ARBA00022679"/>
    </source>
</evidence>
<evidence type="ECO:0000256" key="6">
    <source>
        <dbReference type="PIRSR" id="PIRSR620019-2"/>
    </source>
</evidence>
<feature type="binding site" evidence="6">
    <location>
        <position position="138"/>
    </location>
    <ligand>
        <name>acetyl-CoA</name>
        <dbReference type="ChEBI" id="CHEBI:57288"/>
    </ligand>
</feature>
<evidence type="ECO:0000313" key="9">
    <source>
        <dbReference type="Proteomes" id="UP000245449"/>
    </source>
</evidence>